<evidence type="ECO:0000313" key="7">
    <source>
        <dbReference type="EMBL" id="MET7012612.1"/>
    </source>
</evidence>
<evidence type="ECO:0000256" key="2">
    <source>
        <dbReference type="ARBA" id="ARBA00022692"/>
    </source>
</evidence>
<feature type="transmembrane region" description="Helical" evidence="5">
    <location>
        <begin position="205"/>
        <end position="223"/>
    </location>
</feature>
<evidence type="ECO:0000256" key="5">
    <source>
        <dbReference type="SAM" id="Phobius"/>
    </source>
</evidence>
<dbReference type="PANTHER" id="PTHR11814">
    <property type="entry name" value="SULFATE TRANSPORTER"/>
    <property type="match status" value="1"/>
</dbReference>
<name>A0ABV2THV5_9RHOO</name>
<dbReference type="InterPro" id="IPR011547">
    <property type="entry name" value="SLC26A/SulP_dom"/>
</dbReference>
<feature type="transmembrane region" description="Helical" evidence="5">
    <location>
        <begin position="124"/>
        <end position="143"/>
    </location>
</feature>
<organism evidence="7 8">
    <name type="scientific">Uliginosibacterium flavum</name>
    <dbReference type="NCBI Taxonomy" id="1396831"/>
    <lineage>
        <taxon>Bacteria</taxon>
        <taxon>Pseudomonadati</taxon>
        <taxon>Pseudomonadota</taxon>
        <taxon>Betaproteobacteria</taxon>
        <taxon>Rhodocyclales</taxon>
        <taxon>Zoogloeaceae</taxon>
        <taxon>Uliginosibacterium</taxon>
    </lineage>
</organism>
<dbReference type="RefSeq" id="WP_354599076.1">
    <property type="nucleotide sequence ID" value="NZ_JBEWZI010000001.1"/>
</dbReference>
<reference evidence="7 8" key="1">
    <citation type="submission" date="2024-07" db="EMBL/GenBank/DDBJ databases">
        <title>Uliginosibacterium flavum JJ3220;KACC:17644.</title>
        <authorList>
            <person name="Kim M.K."/>
        </authorList>
    </citation>
    <scope>NUCLEOTIDE SEQUENCE [LARGE SCALE GENOMIC DNA]</scope>
    <source>
        <strain evidence="7 8">KACC:17644</strain>
    </source>
</reference>
<evidence type="ECO:0000313" key="8">
    <source>
        <dbReference type="Proteomes" id="UP001549691"/>
    </source>
</evidence>
<evidence type="ECO:0000259" key="6">
    <source>
        <dbReference type="PROSITE" id="PS50801"/>
    </source>
</evidence>
<feature type="transmembrane region" description="Helical" evidence="5">
    <location>
        <begin position="336"/>
        <end position="367"/>
    </location>
</feature>
<sequence length="546" mass="57672">MVSFHKFHPKLLDSLKGYTRAMLGRDISAGVTVGVLALPLSMAFAIASGVSPAAGIWTAIIAGFIIAAFGGSLVQIGGPTGAFIPILYGIVVAYGVNNMLAATFMAGIILLMMGLTRMGNLIRFIPISVVIGFTNGIGVVLALSQIKDFFGMGGEALPAEFFARMQALIQLAPTINPYAAGLALATVALKYAWDALGRRYPRAAAVPALLMGLLLGTALGVLLDLPVETIGSRFNGIPQGLPSFSFPLPELSRLGSLLSPAITIALLGAIESLLAARVVDPQVDDKHDPNQELIAQGMANIATPFFGGIAATGAIARTSTNVRAGGRTPVAGIVHALTLLAIVLVAAPLAAWVPIPVLAAIVIVTAVRMGEWHEFVRLKHFSWNYRIVLLATFFLTVLFDLTIAVEIGMLLASLFFIYRMQDLTTAEPLGVTLRPGLLAFELRGSLFFGAVAKLDAQIDPARLEVEVLVLNMRDVLNIDTSGVDWLEGLHKGLSKKGASLVLCALGKQPLSILRRSGFGAEIGVHNLCADIDAALQRGREIQGETE</sequence>
<dbReference type="InterPro" id="IPR036513">
    <property type="entry name" value="STAS_dom_sf"/>
</dbReference>
<feature type="transmembrane region" description="Helical" evidence="5">
    <location>
        <begin position="297"/>
        <end position="316"/>
    </location>
</feature>
<feature type="transmembrane region" description="Helical" evidence="5">
    <location>
        <begin position="27"/>
        <end position="47"/>
    </location>
</feature>
<feature type="transmembrane region" description="Helical" evidence="5">
    <location>
        <begin position="257"/>
        <end position="276"/>
    </location>
</feature>
<gene>
    <name evidence="7" type="ORF">ABXR19_00305</name>
</gene>
<dbReference type="Proteomes" id="UP001549691">
    <property type="component" value="Unassembled WGS sequence"/>
</dbReference>
<feature type="transmembrane region" description="Helical" evidence="5">
    <location>
        <begin position="54"/>
        <end position="74"/>
    </location>
</feature>
<proteinExistence type="predicted"/>
<feature type="transmembrane region" description="Helical" evidence="5">
    <location>
        <begin position="175"/>
        <end position="193"/>
    </location>
</feature>
<dbReference type="Pfam" id="PF01740">
    <property type="entry name" value="STAS"/>
    <property type="match status" value="1"/>
</dbReference>
<keyword evidence="3 5" id="KW-1133">Transmembrane helix</keyword>
<dbReference type="SUPFAM" id="SSF52091">
    <property type="entry name" value="SpoIIaa-like"/>
    <property type="match status" value="1"/>
</dbReference>
<comment type="subcellular location">
    <subcellularLocation>
        <location evidence="1">Membrane</location>
        <topology evidence="1">Multi-pass membrane protein</topology>
    </subcellularLocation>
</comment>
<keyword evidence="4 5" id="KW-0472">Membrane</keyword>
<accession>A0ABV2THV5</accession>
<keyword evidence="8" id="KW-1185">Reference proteome</keyword>
<feature type="transmembrane region" description="Helical" evidence="5">
    <location>
        <begin position="86"/>
        <end position="112"/>
    </location>
</feature>
<evidence type="ECO:0000256" key="1">
    <source>
        <dbReference type="ARBA" id="ARBA00004141"/>
    </source>
</evidence>
<protein>
    <submittedName>
        <fullName evidence="7">SulP family inorganic anion transporter</fullName>
    </submittedName>
</protein>
<dbReference type="InterPro" id="IPR001902">
    <property type="entry name" value="SLC26A/SulP_fam"/>
</dbReference>
<feature type="transmembrane region" description="Helical" evidence="5">
    <location>
        <begin position="387"/>
        <end position="418"/>
    </location>
</feature>
<dbReference type="Pfam" id="PF00916">
    <property type="entry name" value="Sulfate_transp"/>
    <property type="match status" value="1"/>
</dbReference>
<dbReference type="InterPro" id="IPR002645">
    <property type="entry name" value="STAS_dom"/>
</dbReference>
<keyword evidence="2 5" id="KW-0812">Transmembrane</keyword>
<feature type="domain" description="STAS" evidence="6">
    <location>
        <begin position="427"/>
        <end position="538"/>
    </location>
</feature>
<evidence type="ECO:0000256" key="4">
    <source>
        <dbReference type="ARBA" id="ARBA00023136"/>
    </source>
</evidence>
<dbReference type="PROSITE" id="PS50801">
    <property type="entry name" value="STAS"/>
    <property type="match status" value="1"/>
</dbReference>
<dbReference type="CDD" id="cd07042">
    <property type="entry name" value="STAS_SulP_like_sulfate_transporter"/>
    <property type="match status" value="1"/>
</dbReference>
<comment type="caution">
    <text evidence="7">The sequence shown here is derived from an EMBL/GenBank/DDBJ whole genome shotgun (WGS) entry which is preliminary data.</text>
</comment>
<dbReference type="Gene3D" id="3.30.750.24">
    <property type="entry name" value="STAS domain"/>
    <property type="match status" value="1"/>
</dbReference>
<evidence type="ECO:0000256" key="3">
    <source>
        <dbReference type="ARBA" id="ARBA00022989"/>
    </source>
</evidence>
<dbReference type="EMBL" id="JBEWZI010000001">
    <property type="protein sequence ID" value="MET7012612.1"/>
    <property type="molecule type" value="Genomic_DNA"/>
</dbReference>